<feature type="compositionally biased region" description="Pro residues" evidence="1">
    <location>
        <begin position="20"/>
        <end position="48"/>
    </location>
</feature>
<gene>
    <name evidence="2" type="ORF">WDS16_10475</name>
</gene>
<dbReference type="RefSeq" id="WP_338892553.1">
    <property type="nucleotide sequence ID" value="NZ_CP147846.1"/>
</dbReference>
<sequence>MTAPTPKKPDEDPATDPATPTDPVPTDPTPTDPVPADPVPTDPAPTDPAPDGDTFPRSYVEELRGESAGYRTQLRTVQEQLHRVLVEKNGGLADASDLPFDPAHLDDPEALQAAIAAVVEAKPHLKARKFAGDVGQGGRTSAPAEVNLLGMLQGRV</sequence>
<evidence type="ECO:0000313" key="2">
    <source>
        <dbReference type="EMBL" id="WXG70871.1"/>
    </source>
</evidence>
<reference evidence="2 3" key="1">
    <citation type="submission" date="2024-03" db="EMBL/GenBank/DDBJ databases">
        <title>Natural products discovery in diverse microorganisms through a two-stage MS feature dereplication strategy.</title>
        <authorList>
            <person name="Zhang R."/>
        </authorList>
    </citation>
    <scope>NUCLEOTIDE SEQUENCE [LARGE SCALE GENOMIC DNA]</scope>
    <source>
        <strain evidence="2 3">18930</strain>
    </source>
</reference>
<dbReference type="EMBL" id="CP147846">
    <property type="protein sequence ID" value="WXG70871.1"/>
    <property type="molecule type" value="Genomic_DNA"/>
</dbReference>
<proteinExistence type="predicted"/>
<name>A0ABZ2PT33_9NOCA</name>
<keyword evidence="3" id="KW-1185">Reference proteome</keyword>
<accession>A0ABZ2PT33</accession>
<evidence type="ECO:0000313" key="3">
    <source>
        <dbReference type="Proteomes" id="UP001432000"/>
    </source>
</evidence>
<dbReference type="Proteomes" id="UP001432000">
    <property type="component" value="Chromosome"/>
</dbReference>
<evidence type="ECO:0000256" key="1">
    <source>
        <dbReference type="SAM" id="MobiDB-lite"/>
    </source>
</evidence>
<protein>
    <submittedName>
        <fullName evidence="2">Uncharacterized protein</fullName>
    </submittedName>
</protein>
<feature type="region of interest" description="Disordered" evidence="1">
    <location>
        <begin position="1"/>
        <end position="58"/>
    </location>
</feature>
<organism evidence="2 3">
    <name type="scientific">Rhodococcus sovatensis</name>
    <dbReference type="NCBI Taxonomy" id="1805840"/>
    <lineage>
        <taxon>Bacteria</taxon>
        <taxon>Bacillati</taxon>
        <taxon>Actinomycetota</taxon>
        <taxon>Actinomycetes</taxon>
        <taxon>Mycobacteriales</taxon>
        <taxon>Nocardiaceae</taxon>
        <taxon>Rhodococcus</taxon>
    </lineage>
</organism>